<accession>A0A426ZZW5</accession>
<feature type="compositionally biased region" description="Acidic residues" evidence="1">
    <location>
        <begin position="166"/>
        <end position="182"/>
    </location>
</feature>
<evidence type="ECO:0000313" key="2">
    <source>
        <dbReference type="EMBL" id="RRT69502.1"/>
    </source>
</evidence>
<dbReference type="Proteomes" id="UP000287651">
    <property type="component" value="Unassembled WGS sequence"/>
</dbReference>
<comment type="caution">
    <text evidence="2">The sequence shown here is derived from an EMBL/GenBank/DDBJ whole genome shotgun (WGS) entry which is preliminary data.</text>
</comment>
<dbReference type="AlphaFoldDB" id="A0A426ZZW5"/>
<evidence type="ECO:0000313" key="3">
    <source>
        <dbReference type="Proteomes" id="UP000287651"/>
    </source>
</evidence>
<evidence type="ECO:0008006" key="4">
    <source>
        <dbReference type="Google" id="ProtNLM"/>
    </source>
</evidence>
<feature type="region of interest" description="Disordered" evidence="1">
    <location>
        <begin position="157"/>
        <end position="197"/>
    </location>
</feature>
<reference evidence="2 3" key="1">
    <citation type="journal article" date="2014" name="Agronomy (Basel)">
        <title>A Draft Genome Sequence for Ensete ventricosum, the Drought-Tolerant Tree Against Hunger.</title>
        <authorList>
            <person name="Harrison J."/>
            <person name="Moore K.A."/>
            <person name="Paszkiewicz K."/>
            <person name="Jones T."/>
            <person name="Grant M."/>
            <person name="Ambacheew D."/>
            <person name="Muzemil S."/>
            <person name="Studholme D.J."/>
        </authorList>
    </citation>
    <scope>NUCLEOTIDE SEQUENCE [LARGE SCALE GENOMIC DNA]</scope>
</reference>
<name>A0A426ZZW5_ENSVE</name>
<organism evidence="2 3">
    <name type="scientific">Ensete ventricosum</name>
    <name type="common">Abyssinian banana</name>
    <name type="synonym">Musa ensete</name>
    <dbReference type="NCBI Taxonomy" id="4639"/>
    <lineage>
        <taxon>Eukaryota</taxon>
        <taxon>Viridiplantae</taxon>
        <taxon>Streptophyta</taxon>
        <taxon>Embryophyta</taxon>
        <taxon>Tracheophyta</taxon>
        <taxon>Spermatophyta</taxon>
        <taxon>Magnoliopsida</taxon>
        <taxon>Liliopsida</taxon>
        <taxon>Zingiberales</taxon>
        <taxon>Musaceae</taxon>
        <taxon>Ensete</taxon>
    </lineage>
</organism>
<dbReference type="EMBL" id="AMZH03004320">
    <property type="protein sequence ID" value="RRT69502.1"/>
    <property type="molecule type" value="Genomic_DNA"/>
</dbReference>
<protein>
    <recommendedName>
        <fullName evidence="4">Retrotransposon gag domain-containing protein</fullName>
    </recommendedName>
</protein>
<evidence type="ECO:0000256" key="1">
    <source>
        <dbReference type="SAM" id="MobiDB-lite"/>
    </source>
</evidence>
<gene>
    <name evidence="2" type="ORF">B296_00037322</name>
</gene>
<sequence>MPLTRQQKKDLNITDLEAYTMATEEAINVKFEALETSMEEKIRTIVAELSMGGQGNHSTPEIRGVVKARQPYTHIAAISFARLQEERLNHEARRTMVAPRPTMSKPSAPSTVIRAPATKKLTRDELRERSAKGLCWHCDEPWSRERRCKKGRLLVIEPVEDKDNEPPEESLEPEEVKEEEPQSADFTMHALAGYSNP</sequence>
<proteinExistence type="predicted"/>